<dbReference type="EMBL" id="CM051401">
    <property type="protein sequence ID" value="KAJ4713651.1"/>
    <property type="molecule type" value="Genomic_DNA"/>
</dbReference>
<evidence type="ECO:0000313" key="2">
    <source>
        <dbReference type="Proteomes" id="UP001164539"/>
    </source>
</evidence>
<accession>A0ACC1XQF8</accession>
<comment type="caution">
    <text evidence="1">The sequence shown here is derived from an EMBL/GenBank/DDBJ whole genome shotgun (WGS) entry which is preliminary data.</text>
</comment>
<keyword evidence="2" id="KW-1185">Reference proteome</keyword>
<protein>
    <submittedName>
        <fullName evidence="1">Early nodulin-like protein 1</fullName>
    </submittedName>
</protein>
<organism evidence="1 2">
    <name type="scientific">Melia azedarach</name>
    <name type="common">Chinaberry tree</name>
    <dbReference type="NCBI Taxonomy" id="155640"/>
    <lineage>
        <taxon>Eukaryota</taxon>
        <taxon>Viridiplantae</taxon>
        <taxon>Streptophyta</taxon>
        <taxon>Embryophyta</taxon>
        <taxon>Tracheophyta</taxon>
        <taxon>Spermatophyta</taxon>
        <taxon>Magnoliopsida</taxon>
        <taxon>eudicotyledons</taxon>
        <taxon>Gunneridae</taxon>
        <taxon>Pentapetalae</taxon>
        <taxon>rosids</taxon>
        <taxon>malvids</taxon>
        <taxon>Sapindales</taxon>
        <taxon>Meliaceae</taxon>
        <taxon>Melia</taxon>
    </lineage>
</organism>
<reference evidence="1 2" key="1">
    <citation type="journal article" date="2023" name="Science">
        <title>Complex scaffold remodeling in plant triterpene biosynthesis.</title>
        <authorList>
            <person name="De La Pena R."/>
            <person name="Hodgson H."/>
            <person name="Liu J.C."/>
            <person name="Stephenson M.J."/>
            <person name="Martin A.C."/>
            <person name="Owen C."/>
            <person name="Harkess A."/>
            <person name="Leebens-Mack J."/>
            <person name="Jimenez L.E."/>
            <person name="Osbourn A."/>
            <person name="Sattely E.S."/>
        </authorList>
    </citation>
    <scope>NUCLEOTIDE SEQUENCE [LARGE SCALE GENOMIC DNA]</scope>
    <source>
        <strain evidence="2">cv. JPN11</strain>
        <tissue evidence="1">Leaf</tissue>
    </source>
</reference>
<sequence>MRGAWGSWNVIVNAVIGLSSALVALHCVSATNHVVGGSSGCLLIPSTINAYVGDTLEFTATLDLNVQEVNQREYATCSTVNPITVHNSSDTVVHLTQPGMLYFICRGHAGCTMGLKFSLNVLPQLAANVTRRGGGGGGSLPKSPRRPPKSPSKRRSPPPPSTPDHELPDINIPETAASPTTSVSSAVRGTITARCYDFWWAILFATVLVYYSLLML</sequence>
<gene>
    <name evidence="1" type="ORF">OWV82_015709</name>
</gene>
<evidence type="ECO:0000313" key="1">
    <source>
        <dbReference type="EMBL" id="KAJ4713651.1"/>
    </source>
</evidence>
<proteinExistence type="predicted"/>
<dbReference type="Proteomes" id="UP001164539">
    <property type="component" value="Chromosome 8"/>
</dbReference>
<name>A0ACC1XQF8_MELAZ</name>